<dbReference type="KEGG" id="cure:CUREO_1262"/>
<dbReference type="InterPro" id="IPR011067">
    <property type="entry name" value="Plasmid_toxin/cell-grow_inhib"/>
</dbReference>
<dbReference type="InterPro" id="IPR003477">
    <property type="entry name" value="PemK-like"/>
</dbReference>
<accession>A0AAU8U2F8</accession>
<name>A0AAU8U2F8_9BACT</name>
<dbReference type="Gene3D" id="2.30.30.110">
    <property type="match status" value="1"/>
</dbReference>
<dbReference type="Pfam" id="PF02452">
    <property type="entry name" value="PemK_toxin"/>
    <property type="match status" value="1"/>
</dbReference>
<gene>
    <name evidence="1" type="ORF">CUREO_1262</name>
</gene>
<dbReference type="SUPFAM" id="SSF50118">
    <property type="entry name" value="Cell growth inhibitor/plasmid maintenance toxic component"/>
    <property type="match status" value="1"/>
</dbReference>
<organism evidence="1 2">
    <name type="scientific">Campylobacter ureolyticus RIGS 9880</name>
    <dbReference type="NCBI Taxonomy" id="1032069"/>
    <lineage>
        <taxon>Bacteria</taxon>
        <taxon>Pseudomonadati</taxon>
        <taxon>Campylobacterota</taxon>
        <taxon>Epsilonproteobacteria</taxon>
        <taxon>Campylobacterales</taxon>
        <taxon>Campylobacteraceae</taxon>
        <taxon>Campylobacter</taxon>
    </lineage>
</organism>
<dbReference type="AlphaFoldDB" id="A0AAU8U2F8"/>
<dbReference type="GO" id="GO:0003677">
    <property type="term" value="F:DNA binding"/>
    <property type="evidence" value="ECO:0007669"/>
    <property type="project" value="InterPro"/>
</dbReference>
<dbReference type="Proteomes" id="UP000063971">
    <property type="component" value="Chromosome"/>
</dbReference>
<sequence>MLLPKGVKLDLKFDKWNEVKKELEEQRGTNVANGKVYWLSIGQNLGAETYGKGVKFKRPVLVLNKIWIKNYINAFIGVPLSSKTSQKSGCLYHKFTDKQGVKQVALLAQIRLFDTKRVISNANITILKADFDKIKNKVKDKIIR</sequence>
<evidence type="ECO:0000313" key="1">
    <source>
        <dbReference type="EMBL" id="AKT91106.1"/>
    </source>
</evidence>
<reference evidence="1 2" key="1">
    <citation type="journal article" date="2015" name="Genome Announc.">
        <title>Complete Genome Sequence of the Campylobacter ureolyticus Clinical Isolate RIGS 9880.</title>
        <authorList>
            <person name="Miller W.G."/>
            <person name="Yee E."/>
            <person name="On S.L."/>
            <person name="Andersen L.P."/>
            <person name="Bono J.L."/>
        </authorList>
    </citation>
    <scope>NUCLEOTIDE SEQUENCE [LARGE SCALE GENOMIC DNA]</scope>
    <source>
        <strain evidence="1 2">RIGS 9880</strain>
    </source>
</reference>
<proteinExistence type="predicted"/>
<protein>
    <submittedName>
        <fullName evidence="1">Toxin-antitoxin system, toxin component, PemK family</fullName>
    </submittedName>
</protein>
<evidence type="ECO:0000313" key="2">
    <source>
        <dbReference type="Proteomes" id="UP000063971"/>
    </source>
</evidence>
<dbReference type="EMBL" id="CP012195">
    <property type="protein sequence ID" value="AKT91106.1"/>
    <property type="molecule type" value="Genomic_DNA"/>
</dbReference>